<evidence type="ECO:0000313" key="2">
    <source>
        <dbReference type="EMBL" id="KUO95805.1"/>
    </source>
</evidence>
<dbReference type="AlphaFoldDB" id="A0A101XQQ6"/>
<sequence length="95" mass="10583">MSSSPGKGSNRFNDEEVSKVDFISTGITWAEHVLQAVFLCVAVYRGVKLYAHGEQNRLWGHIILSCILAIFVFFPSIAVFLAKYLLQKLNINPGP</sequence>
<accession>A0A101XQQ6</accession>
<evidence type="ECO:0000313" key="3">
    <source>
        <dbReference type="Proteomes" id="UP000053557"/>
    </source>
</evidence>
<proteinExistence type="predicted"/>
<dbReference type="EMBL" id="LPVJ01000035">
    <property type="protein sequence ID" value="KUO95805.1"/>
    <property type="molecule type" value="Genomic_DNA"/>
</dbReference>
<evidence type="ECO:0000256" key="1">
    <source>
        <dbReference type="SAM" id="Phobius"/>
    </source>
</evidence>
<organism evidence="2 3">
    <name type="scientific">Ferroacidibacillus organovorans</name>
    <dbReference type="NCBI Taxonomy" id="1765683"/>
    <lineage>
        <taxon>Bacteria</taxon>
        <taxon>Bacillati</taxon>
        <taxon>Bacillota</taxon>
        <taxon>Bacilli</taxon>
        <taxon>Bacillales</taxon>
        <taxon>Alicyclobacillaceae</taxon>
        <taxon>Ferroacidibacillus</taxon>
    </lineage>
</organism>
<gene>
    <name evidence="2" type="ORF">ATW55_15025</name>
</gene>
<keyword evidence="1" id="KW-1133">Transmembrane helix</keyword>
<keyword evidence="3" id="KW-1185">Reference proteome</keyword>
<keyword evidence="1" id="KW-0812">Transmembrane</keyword>
<dbReference type="Proteomes" id="UP000053557">
    <property type="component" value="Unassembled WGS sequence"/>
</dbReference>
<comment type="caution">
    <text evidence="2">The sequence shown here is derived from an EMBL/GenBank/DDBJ whole genome shotgun (WGS) entry which is preliminary data.</text>
</comment>
<feature type="transmembrane region" description="Helical" evidence="1">
    <location>
        <begin position="58"/>
        <end position="82"/>
    </location>
</feature>
<reference evidence="2 3" key="1">
    <citation type="submission" date="2015-12" db="EMBL/GenBank/DDBJ databases">
        <title>Draft genome sequence of Acidibacillus ferrooxidans ITV001, isolated from a chalcopyrite acid mine drainage site in Brazil.</title>
        <authorList>
            <person name="Dall'Agnol H."/>
            <person name="Nancucheo I."/>
            <person name="Johnson B."/>
            <person name="Oliveira R."/>
            <person name="Leite L."/>
            <person name="Pylro V."/>
            <person name="Nunes G.L."/>
            <person name="Tzotzos G."/>
            <person name="Fernandes G.R."/>
            <person name="Dutra J."/>
            <person name="Orellana S.C."/>
            <person name="Oliveira G."/>
        </authorList>
    </citation>
    <scope>NUCLEOTIDE SEQUENCE [LARGE SCALE GENOMIC DNA]</scope>
    <source>
        <strain evidence="3">ITV01</strain>
    </source>
</reference>
<name>A0A101XQQ6_9BACL</name>
<protein>
    <submittedName>
        <fullName evidence="2">Uncharacterized protein</fullName>
    </submittedName>
</protein>
<keyword evidence="1" id="KW-0472">Membrane</keyword>